<organism evidence="3 4">
    <name type="scientific">Nonomuraea ferruginea</name>
    <dbReference type="NCBI Taxonomy" id="46174"/>
    <lineage>
        <taxon>Bacteria</taxon>
        <taxon>Bacillati</taxon>
        <taxon>Actinomycetota</taxon>
        <taxon>Actinomycetes</taxon>
        <taxon>Streptosporangiales</taxon>
        <taxon>Streptosporangiaceae</taxon>
        <taxon>Nonomuraea</taxon>
    </lineage>
</organism>
<accession>A0ABT4T4Z4</accession>
<evidence type="ECO:0000259" key="2">
    <source>
        <dbReference type="Pfam" id="PF04326"/>
    </source>
</evidence>
<dbReference type="Gene3D" id="3.30.950.30">
    <property type="entry name" value="Schlafen, AAA domain"/>
    <property type="match status" value="1"/>
</dbReference>
<evidence type="ECO:0000256" key="1">
    <source>
        <dbReference type="SAM" id="MobiDB-lite"/>
    </source>
</evidence>
<proteinExistence type="predicted"/>
<feature type="non-terminal residue" evidence="3">
    <location>
        <position position="1"/>
    </location>
</feature>
<comment type="caution">
    <text evidence="3">The sequence shown here is derived from an EMBL/GenBank/DDBJ whole genome shotgun (WGS) entry which is preliminary data.</text>
</comment>
<dbReference type="InterPro" id="IPR038461">
    <property type="entry name" value="Schlafen_AlbA_2_dom_sf"/>
</dbReference>
<feature type="domain" description="Schlafen AlbA-2" evidence="2">
    <location>
        <begin position="239"/>
        <end position="348"/>
    </location>
</feature>
<keyword evidence="4" id="KW-1185">Reference proteome</keyword>
<dbReference type="Proteomes" id="UP001212498">
    <property type="component" value="Unassembled WGS sequence"/>
</dbReference>
<protein>
    <submittedName>
        <fullName evidence="3">DNA binding domain-containing protein</fullName>
    </submittedName>
</protein>
<dbReference type="InterPro" id="IPR007421">
    <property type="entry name" value="Schlafen_AlbA_2_dom"/>
</dbReference>
<reference evidence="3 4" key="1">
    <citation type="submission" date="2022-11" db="EMBL/GenBank/DDBJ databases">
        <title>Nonomuraea corallina sp. nov., a new species of the genus Nonomuraea isolated from sea side sediment in Thai sea.</title>
        <authorList>
            <person name="Ngamcharungchit C."/>
            <person name="Matsumoto A."/>
            <person name="Suriyachadkun C."/>
            <person name="Panbangred W."/>
            <person name="Inahashi Y."/>
            <person name="Intra B."/>
        </authorList>
    </citation>
    <scope>NUCLEOTIDE SEQUENCE [LARGE SCALE GENOMIC DNA]</scope>
    <source>
        <strain evidence="3 4">DSM 43553</strain>
    </source>
</reference>
<gene>
    <name evidence="3" type="ORF">OUY24_27620</name>
</gene>
<evidence type="ECO:0000313" key="4">
    <source>
        <dbReference type="Proteomes" id="UP001212498"/>
    </source>
</evidence>
<dbReference type="Pfam" id="PF04326">
    <property type="entry name" value="SLFN_AlbA_2"/>
    <property type="match status" value="1"/>
</dbReference>
<sequence length="408" mass="46190">NRDGHQHLQAQRSENWVHPLPERPTLKEEHYRKSIMNMNPSYYGIRPAYSDKNLFDLEVAFNIAKDISLDDLATAVRQLLADLGPTTPKTETIFGIPMCAEILIKDPPRLPWEDSVFTNIYFAQSGEIFFGISTSSFSRETVRRQHPRLSSLLRKHGFQLIDLTGVEDERSITNPDTLVKEWEISARVIDTRLTVLELTERRKALALASLFPRHRLSDPFIILQMIKMGGAENLIGEAESAILEVKSSPYEMKQDKQWQCELAEDVARFANSENGGLLILGIQTKKVDGQDRLEKIVPIPRDASRCVRYHQILDSRIHPPISDIDIGAIDHDRGEIAFILVPPQPETAKPFLVQGAYLDGRFQKGVISIVRRREEHSIPITAREIHAMLAAGRALLQRGDSSPPVRSD</sequence>
<feature type="region of interest" description="Disordered" evidence="1">
    <location>
        <begin position="1"/>
        <end position="21"/>
    </location>
</feature>
<name>A0ABT4T4Z4_9ACTN</name>
<dbReference type="RefSeq" id="WP_271278408.1">
    <property type="nucleotide sequence ID" value="NZ_JAPNUD010000097.1"/>
</dbReference>
<dbReference type="EMBL" id="JAPNUD010000097">
    <property type="protein sequence ID" value="MDA0644415.1"/>
    <property type="molecule type" value="Genomic_DNA"/>
</dbReference>
<evidence type="ECO:0000313" key="3">
    <source>
        <dbReference type="EMBL" id="MDA0644415.1"/>
    </source>
</evidence>